<keyword evidence="1" id="KW-0472">Membrane</keyword>
<gene>
    <name evidence="2" type="ORF">HMPREF1074_04071</name>
</gene>
<keyword evidence="1" id="KW-1133">Transmembrane helix</keyword>
<evidence type="ECO:0000256" key="1">
    <source>
        <dbReference type="SAM" id="Phobius"/>
    </source>
</evidence>
<dbReference type="EMBL" id="AGXE01000026">
    <property type="protein sequence ID" value="EIY84447.1"/>
    <property type="molecule type" value="Genomic_DNA"/>
</dbReference>
<name>I9AAS9_9BACE</name>
<protein>
    <submittedName>
        <fullName evidence="2">Uncharacterized protein</fullName>
    </submittedName>
</protein>
<evidence type="ECO:0000313" key="2">
    <source>
        <dbReference type="EMBL" id="EIY84447.1"/>
    </source>
</evidence>
<feature type="transmembrane region" description="Helical" evidence="1">
    <location>
        <begin position="12"/>
        <end position="30"/>
    </location>
</feature>
<reference evidence="2 3" key="1">
    <citation type="submission" date="2012-02" db="EMBL/GenBank/DDBJ databases">
        <title>The Genome Sequence of Bacteroides xylanisolvens CL03T12C04.</title>
        <authorList>
            <consortium name="The Broad Institute Genome Sequencing Platform"/>
            <person name="Earl A."/>
            <person name="Ward D."/>
            <person name="Feldgarden M."/>
            <person name="Gevers D."/>
            <person name="Zitomersky N.L."/>
            <person name="Coyne M.J."/>
            <person name="Comstock L.E."/>
            <person name="Young S.K."/>
            <person name="Zeng Q."/>
            <person name="Gargeya S."/>
            <person name="Fitzgerald M."/>
            <person name="Haas B."/>
            <person name="Abouelleil A."/>
            <person name="Alvarado L."/>
            <person name="Arachchi H.M."/>
            <person name="Berlin A."/>
            <person name="Chapman S.B."/>
            <person name="Gearin G."/>
            <person name="Goldberg J."/>
            <person name="Griggs A."/>
            <person name="Gujja S."/>
            <person name="Hansen M."/>
            <person name="Heiman D."/>
            <person name="Howarth C."/>
            <person name="Larimer J."/>
            <person name="Lui A."/>
            <person name="MacDonald P.J.P."/>
            <person name="McCowen C."/>
            <person name="Montmayeur A."/>
            <person name="Murphy C."/>
            <person name="Neiman D."/>
            <person name="Pearson M."/>
            <person name="Priest M."/>
            <person name="Roberts A."/>
            <person name="Saif S."/>
            <person name="Shea T."/>
            <person name="Sisk P."/>
            <person name="Stolte C."/>
            <person name="Sykes S."/>
            <person name="Wortman J."/>
            <person name="Nusbaum C."/>
            <person name="Birren B."/>
        </authorList>
    </citation>
    <scope>NUCLEOTIDE SEQUENCE [LARGE SCALE GENOMIC DNA]</scope>
    <source>
        <strain evidence="2 3">CL03T12C04</strain>
    </source>
</reference>
<organism evidence="2 3">
    <name type="scientific">Bacteroides xylanisolvens CL03T12C04</name>
    <dbReference type="NCBI Taxonomy" id="997892"/>
    <lineage>
        <taxon>Bacteria</taxon>
        <taxon>Pseudomonadati</taxon>
        <taxon>Bacteroidota</taxon>
        <taxon>Bacteroidia</taxon>
        <taxon>Bacteroidales</taxon>
        <taxon>Bacteroidaceae</taxon>
        <taxon>Bacteroides</taxon>
    </lineage>
</organism>
<dbReference type="HOGENOM" id="CLU_2894880_0_0_10"/>
<sequence>MDKNWQLNATKITLLNVLFFIYSFFSLLLFKSVRAKWLSLKPWGIALKFLFLHHENILFPND</sequence>
<keyword evidence="1" id="KW-0812">Transmembrane</keyword>
<comment type="caution">
    <text evidence="2">The sequence shown here is derived from an EMBL/GenBank/DDBJ whole genome shotgun (WGS) entry which is preliminary data.</text>
</comment>
<proteinExistence type="predicted"/>
<dbReference type="AlphaFoldDB" id="I9AAS9"/>
<dbReference type="PATRIC" id="fig|997892.3.peg.4170"/>
<dbReference type="Proteomes" id="UP000003566">
    <property type="component" value="Unassembled WGS sequence"/>
</dbReference>
<evidence type="ECO:0000313" key="3">
    <source>
        <dbReference type="Proteomes" id="UP000003566"/>
    </source>
</evidence>
<accession>I9AAS9</accession>